<sequence>MPNDGIGRGMARLPAVALWLLIWVLNAYEFLLTI</sequence>
<comment type="caution">
    <text evidence="1">The sequence shown here is derived from an EMBL/GenBank/DDBJ whole genome shotgun (WGS) entry which is preliminary data.</text>
</comment>
<protein>
    <submittedName>
        <fullName evidence="1">Uncharacterized protein</fullName>
    </submittedName>
</protein>
<name>A0A7W9G7R0_9ACTN</name>
<dbReference type="AlphaFoldDB" id="A0A7W9G7R0"/>
<dbReference type="Proteomes" id="UP000579153">
    <property type="component" value="Unassembled WGS sequence"/>
</dbReference>
<accession>A0A7W9G7R0</accession>
<reference evidence="1 2" key="1">
    <citation type="submission" date="2020-08" db="EMBL/GenBank/DDBJ databases">
        <title>Sequencing the genomes of 1000 actinobacteria strains.</title>
        <authorList>
            <person name="Klenk H.-P."/>
        </authorList>
    </citation>
    <scope>NUCLEOTIDE SEQUENCE [LARGE SCALE GENOMIC DNA]</scope>
    <source>
        <strain evidence="1 2">DSM 45507</strain>
    </source>
</reference>
<proteinExistence type="predicted"/>
<evidence type="ECO:0000313" key="2">
    <source>
        <dbReference type="Proteomes" id="UP000579153"/>
    </source>
</evidence>
<evidence type="ECO:0000313" key="1">
    <source>
        <dbReference type="EMBL" id="MBB5778774.1"/>
    </source>
</evidence>
<gene>
    <name evidence="1" type="ORF">HD596_005530</name>
</gene>
<keyword evidence="2" id="KW-1185">Reference proteome</keyword>
<dbReference type="EMBL" id="JACHMB010000001">
    <property type="protein sequence ID" value="MBB5778774.1"/>
    <property type="molecule type" value="Genomic_DNA"/>
</dbReference>
<organism evidence="1 2">
    <name type="scientific">Nonomuraea jabiensis</name>
    <dbReference type="NCBI Taxonomy" id="882448"/>
    <lineage>
        <taxon>Bacteria</taxon>
        <taxon>Bacillati</taxon>
        <taxon>Actinomycetota</taxon>
        <taxon>Actinomycetes</taxon>
        <taxon>Streptosporangiales</taxon>
        <taxon>Streptosporangiaceae</taxon>
        <taxon>Nonomuraea</taxon>
    </lineage>
</organism>